<protein>
    <submittedName>
        <fullName evidence="2">Uncharacterized protein</fullName>
    </submittedName>
</protein>
<evidence type="ECO:0000313" key="3">
    <source>
        <dbReference type="Proteomes" id="UP001549047"/>
    </source>
</evidence>
<comment type="caution">
    <text evidence="2">The sequence shown here is derived from an EMBL/GenBank/DDBJ whole genome shotgun (WGS) entry which is preliminary data.</text>
</comment>
<feature type="region of interest" description="Disordered" evidence="1">
    <location>
        <begin position="1"/>
        <end position="48"/>
    </location>
</feature>
<organism evidence="2 3">
    <name type="scientific">Rhizobium aquaticum</name>
    <dbReference type="NCBI Taxonomy" id="1549636"/>
    <lineage>
        <taxon>Bacteria</taxon>
        <taxon>Pseudomonadati</taxon>
        <taxon>Pseudomonadota</taxon>
        <taxon>Alphaproteobacteria</taxon>
        <taxon>Hyphomicrobiales</taxon>
        <taxon>Rhizobiaceae</taxon>
        <taxon>Rhizobium/Agrobacterium group</taxon>
        <taxon>Rhizobium</taxon>
    </lineage>
</organism>
<evidence type="ECO:0000256" key="1">
    <source>
        <dbReference type="SAM" id="MobiDB-lite"/>
    </source>
</evidence>
<reference evidence="2 3" key="1">
    <citation type="submission" date="2024-06" db="EMBL/GenBank/DDBJ databases">
        <title>Genomic Encyclopedia of Type Strains, Phase IV (KMG-IV): sequencing the most valuable type-strain genomes for metagenomic binning, comparative biology and taxonomic classification.</title>
        <authorList>
            <person name="Goeker M."/>
        </authorList>
    </citation>
    <scope>NUCLEOTIDE SEQUENCE [LARGE SCALE GENOMIC DNA]</scope>
    <source>
        <strain evidence="2 3">DSM 29780</strain>
    </source>
</reference>
<sequence>MTVKDAKTPPKTSKVITQDGKLTMGPAPSARPPKPVGKSTPNKGGLIN</sequence>
<dbReference type="EMBL" id="JBEPMB010000001">
    <property type="protein sequence ID" value="MET3612715.1"/>
    <property type="molecule type" value="Genomic_DNA"/>
</dbReference>
<proteinExistence type="predicted"/>
<accession>A0ABV2IW52</accession>
<gene>
    <name evidence="2" type="ORF">ABID16_001020</name>
</gene>
<name>A0ABV2IW52_9HYPH</name>
<evidence type="ECO:0000313" key="2">
    <source>
        <dbReference type="EMBL" id="MET3612715.1"/>
    </source>
</evidence>
<keyword evidence="3" id="KW-1185">Reference proteome</keyword>
<dbReference type="Proteomes" id="UP001549047">
    <property type="component" value="Unassembled WGS sequence"/>
</dbReference>